<keyword evidence="12" id="KW-1185">Reference proteome</keyword>
<dbReference type="InterPro" id="IPR036259">
    <property type="entry name" value="MFS_trans_sf"/>
</dbReference>
<dbReference type="CDD" id="cd17502">
    <property type="entry name" value="MFS_Azr1_MDR_like"/>
    <property type="match status" value="1"/>
</dbReference>
<sequence>MALATTDSAPLVMTQRRIWLIFTALSAGLFLASLDQMITGAAMPTIVGQLGGVPHMAWTTTAYLLATTIVMPIYGKFGDLFGRRALFLFAITVFTAASLGAALSSGFWEFIAFRALQGVGGGGLMILAQATMADVVPAKELGKYGAPMGAIFGLTAVGGPVLGGEFADHLDWRWCFWINVPIGLAALAIAARYLTLPSKRPSVRPDYPGAALMTAGTTLLILISDWGGKRYGWGSPTILAMIVAVAVVISVFVAVESRAAEPMLPLRLFGNRTFATTSLLGFMMGLIMFASVAFVPTFLQMATGVSASTSGLLSIPMTVGMFVSVSVSLGAVTRTGRYRIYPPLGVTIIAAGMTWMTRLDAHTPAWVVSTMLFVIGLGLGMVMQLLVVLVQNAVPATDVGTATSANNYFREMGGALGVAVFGSVFTHRLTGDLDGAFRAHPQEATTGGLNPAALAPAIVDHLPAPLRDAIVGSYADALVPIFAYMLPGLALALAISLLIPNLALAEVSGLVARKEAVPEPVPEPGDQSTSETR</sequence>
<dbReference type="GO" id="GO:0005886">
    <property type="term" value="C:plasma membrane"/>
    <property type="evidence" value="ECO:0007669"/>
    <property type="project" value="UniProtKB-SubCell"/>
</dbReference>
<feature type="transmembrane region" description="Helical" evidence="8">
    <location>
        <begin position="55"/>
        <end position="74"/>
    </location>
</feature>
<evidence type="ECO:0000256" key="3">
    <source>
        <dbReference type="ARBA" id="ARBA00022448"/>
    </source>
</evidence>
<evidence type="ECO:0000256" key="7">
    <source>
        <dbReference type="ARBA" id="ARBA00023136"/>
    </source>
</evidence>
<dbReference type="Proteomes" id="UP000180166">
    <property type="component" value="Chromosome"/>
</dbReference>
<comment type="similarity">
    <text evidence="2">Belongs to the major facilitator superfamily. TCR/Tet family.</text>
</comment>
<feature type="transmembrane region" description="Helical" evidence="8">
    <location>
        <begin position="477"/>
        <end position="499"/>
    </location>
</feature>
<dbReference type="NCBIfam" id="TIGR00711">
    <property type="entry name" value="efflux_EmrB"/>
    <property type="match status" value="1"/>
</dbReference>
<evidence type="ECO:0000259" key="9">
    <source>
        <dbReference type="PROSITE" id="PS50850"/>
    </source>
</evidence>
<evidence type="ECO:0000256" key="4">
    <source>
        <dbReference type="ARBA" id="ARBA00022475"/>
    </source>
</evidence>
<dbReference type="Gene3D" id="1.20.1250.20">
    <property type="entry name" value="MFS general substrate transporter like domains"/>
    <property type="match status" value="2"/>
</dbReference>
<comment type="subcellular location">
    <subcellularLocation>
        <location evidence="1">Cell membrane</location>
        <topology evidence="1">Multi-pass membrane protein</topology>
    </subcellularLocation>
</comment>
<dbReference type="EMBL" id="BBYQ01000200">
    <property type="protein sequence ID" value="GAP33016.1"/>
    <property type="molecule type" value="Genomic_DNA"/>
</dbReference>
<protein>
    <submittedName>
        <fullName evidence="11">MFS transporter</fullName>
    </submittedName>
    <submittedName>
        <fullName evidence="10">MFS-type transporter YusP</fullName>
    </submittedName>
</protein>
<keyword evidence="3" id="KW-0813">Transport</keyword>
<dbReference type="InterPro" id="IPR004638">
    <property type="entry name" value="EmrB-like"/>
</dbReference>
<reference evidence="10 13" key="3">
    <citation type="submission" date="2016-10" db="EMBL/GenBank/DDBJ databases">
        <title>Genome sequence of Nocardia seriolae strain EM150506, isolated from Anguila japonica.</title>
        <authorList>
            <person name="Han H.-J."/>
        </authorList>
    </citation>
    <scope>NUCLEOTIDE SEQUENCE [LARGE SCALE GENOMIC DNA]</scope>
    <source>
        <strain evidence="10 13">EM150506</strain>
    </source>
</reference>
<keyword evidence="7 8" id="KW-0472">Membrane</keyword>
<dbReference type="GO" id="GO:0022857">
    <property type="term" value="F:transmembrane transporter activity"/>
    <property type="evidence" value="ECO:0007669"/>
    <property type="project" value="InterPro"/>
</dbReference>
<evidence type="ECO:0000256" key="8">
    <source>
        <dbReference type="SAM" id="Phobius"/>
    </source>
</evidence>
<evidence type="ECO:0000313" key="12">
    <source>
        <dbReference type="Proteomes" id="UP000037179"/>
    </source>
</evidence>
<evidence type="ECO:0000313" key="11">
    <source>
        <dbReference type="EMBL" id="GAP33016.1"/>
    </source>
</evidence>
<dbReference type="OrthoDB" id="7375466at2"/>
<evidence type="ECO:0000256" key="2">
    <source>
        <dbReference type="ARBA" id="ARBA00007520"/>
    </source>
</evidence>
<dbReference type="KEGG" id="nsr:NS506_04448"/>
<evidence type="ECO:0000256" key="6">
    <source>
        <dbReference type="ARBA" id="ARBA00022989"/>
    </source>
</evidence>
<dbReference type="PANTHER" id="PTHR23501">
    <property type="entry name" value="MAJOR FACILITATOR SUPERFAMILY"/>
    <property type="match status" value="1"/>
</dbReference>
<dbReference type="EMBL" id="CP017839">
    <property type="protein sequence ID" value="APA98496.1"/>
    <property type="molecule type" value="Genomic_DNA"/>
</dbReference>
<dbReference type="PROSITE" id="PS50850">
    <property type="entry name" value="MFS"/>
    <property type="match status" value="1"/>
</dbReference>
<evidence type="ECO:0000313" key="13">
    <source>
        <dbReference type="Proteomes" id="UP000180166"/>
    </source>
</evidence>
<dbReference type="Pfam" id="PF07690">
    <property type="entry name" value="MFS_1"/>
    <property type="match status" value="1"/>
</dbReference>
<feature type="domain" description="Major facilitator superfamily (MFS) profile" evidence="9">
    <location>
        <begin position="21"/>
        <end position="504"/>
    </location>
</feature>
<reference evidence="11 12" key="2">
    <citation type="journal article" date="2016" name="Genome Announc.">
        <title>Draft Genome Sequence of Erythromycin- and Oxytetracycline-Sensitive Nocardia seriolae Strain U-1 (NBRC 110359).</title>
        <authorList>
            <person name="Imajoh M."/>
            <person name="Sukeda M."/>
            <person name="Shimizu M."/>
            <person name="Yamane J."/>
            <person name="Ohnishi K."/>
            <person name="Oshima S."/>
        </authorList>
    </citation>
    <scope>NUCLEOTIDE SEQUENCE [LARGE SCALE GENOMIC DNA]</scope>
    <source>
        <strain evidence="11 12">U-1</strain>
    </source>
</reference>
<dbReference type="InterPro" id="IPR020846">
    <property type="entry name" value="MFS_dom"/>
</dbReference>
<dbReference type="FunFam" id="1.20.1720.10:FF:000004">
    <property type="entry name" value="EmrB/QacA family drug resistance transporter"/>
    <property type="match status" value="1"/>
</dbReference>
<organism evidence="11 12">
    <name type="scientific">Nocardia seriolae</name>
    <dbReference type="NCBI Taxonomy" id="37332"/>
    <lineage>
        <taxon>Bacteria</taxon>
        <taxon>Bacillati</taxon>
        <taxon>Actinomycetota</taxon>
        <taxon>Actinomycetes</taxon>
        <taxon>Mycobacteriales</taxon>
        <taxon>Nocardiaceae</taxon>
        <taxon>Nocardia</taxon>
    </lineage>
</organism>
<evidence type="ECO:0000256" key="1">
    <source>
        <dbReference type="ARBA" id="ARBA00004651"/>
    </source>
</evidence>
<evidence type="ECO:0000313" key="10">
    <source>
        <dbReference type="EMBL" id="APA98496.1"/>
    </source>
</evidence>
<feature type="transmembrane region" description="Helical" evidence="8">
    <location>
        <begin position="311"/>
        <end position="333"/>
    </location>
</feature>
<dbReference type="SUPFAM" id="SSF103473">
    <property type="entry name" value="MFS general substrate transporter"/>
    <property type="match status" value="1"/>
</dbReference>
<proteinExistence type="inferred from homology"/>
<feature type="transmembrane region" description="Helical" evidence="8">
    <location>
        <begin position="18"/>
        <end position="43"/>
    </location>
</feature>
<gene>
    <name evidence="10" type="ORF">NS506_04448</name>
    <name evidence="11" type="ORF">NSK11_contig00200-0008</name>
</gene>
<feature type="transmembrane region" description="Helical" evidence="8">
    <location>
        <begin position="233"/>
        <end position="255"/>
    </location>
</feature>
<feature type="transmembrane region" description="Helical" evidence="8">
    <location>
        <begin position="340"/>
        <end position="359"/>
    </location>
</feature>
<dbReference type="InterPro" id="IPR011701">
    <property type="entry name" value="MFS"/>
</dbReference>
<dbReference type="Proteomes" id="UP000037179">
    <property type="component" value="Unassembled WGS sequence"/>
</dbReference>
<dbReference type="RefSeq" id="WP_045440162.1">
    <property type="nucleotide sequence ID" value="NZ_AP017900.1"/>
</dbReference>
<dbReference type="AlphaFoldDB" id="A0A0B8NQT6"/>
<name>A0A0B8NQT6_9NOCA</name>
<keyword evidence="5 8" id="KW-0812">Transmembrane</keyword>
<keyword evidence="6 8" id="KW-1133">Transmembrane helix</keyword>
<feature type="transmembrane region" description="Helical" evidence="8">
    <location>
        <begin position="144"/>
        <end position="164"/>
    </location>
</feature>
<evidence type="ECO:0000256" key="5">
    <source>
        <dbReference type="ARBA" id="ARBA00022692"/>
    </source>
</evidence>
<feature type="transmembrane region" description="Helical" evidence="8">
    <location>
        <begin position="86"/>
        <end position="105"/>
    </location>
</feature>
<reference evidence="12" key="1">
    <citation type="submission" date="2015-07" db="EMBL/GenBank/DDBJ databases">
        <title>Nocardia seriolae U-1 whole genome shotgun sequence.</title>
        <authorList>
            <person name="Imajoh M."/>
            <person name="Fukumoto Y."/>
            <person name="Sukeda M."/>
            <person name="Yamane J."/>
            <person name="Yamasaki K."/>
            <person name="Shimizu M."/>
            <person name="Ohnishi K."/>
            <person name="Oshima S."/>
        </authorList>
    </citation>
    <scope>NUCLEOTIDE SEQUENCE [LARGE SCALE GENOMIC DNA]</scope>
    <source>
        <strain evidence="12">U-1</strain>
    </source>
</reference>
<feature type="transmembrane region" description="Helical" evidence="8">
    <location>
        <begin position="276"/>
        <end position="299"/>
    </location>
</feature>
<feature type="transmembrane region" description="Helical" evidence="8">
    <location>
        <begin position="365"/>
        <end position="390"/>
    </location>
</feature>
<dbReference type="PRINTS" id="PR01036">
    <property type="entry name" value="TCRTETB"/>
</dbReference>
<feature type="transmembrane region" description="Helical" evidence="8">
    <location>
        <begin position="176"/>
        <end position="195"/>
    </location>
</feature>
<dbReference type="PANTHER" id="PTHR23501:SF197">
    <property type="entry name" value="COMD"/>
    <property type="match status" value="1"/>
</dbReference>
<keyword evidence="4" id="KW-1003">Cell membrane</keyword>
<accession>A0A0B8NQT6</accession>